<evidence type="ECO:0000313" key="7">
    <source>
        <dbReference type="EMBL" id="ODV81786.1"/>
    </source>
</evidence>
<dbReference type="InterPro" id="IPR051380">
    <property type="entry name" value="pH-response_reg_palI/RIM9"/>
</dbReference>
<dbReference type="InterPro" id="IPR009571">
    <property type="entry name" value="SUR7/Rim9-like_fungi"/>
</dbReference>
<dbReference type="AlphaFoldDB" id="A0A1E4SQJ9"/>
<proteinExistence type="predicted"/>
<evidence type="ECO:0000256" key="3">
    <source>
        <dbReference type="ARBA" id="ARBA00022989"/>
    </source>
</evidence>
<feature type="region of interest" description="Disordered" evidence="5">
    <location>
        <begin position="318"/>
        <end position="337"/>
    </location>
</feature>
<evidence type="ECO:0000256" key="4">
    <source>
        <dbReference type="ARBA" id="ARBA00023136"/>
    </source>
</evidence>
<comment type="subcellular location">
    <subcellularLocation>
        <location evidence="1">Membrane</location>
        <topology evidence="1">Multi-pass membrane protein</topology>
    </subcellularLocation>
</comment>
<dbReference type="GO" id="GO:0035838">
    <property type="term" value="C:growing cell tip"/>
    <property type="evidence" value="ECO:0007669"/>
    <property type="project" value="TreeGrafter"/>
</dbReference>
<reference evidence="8" key="1">
    <citation type="submission" date="2016-05" db="EMBL/GenBank/DDBJ databases">
        <title>Comparative genomics of biotechnologically important yeasts.</title>
        <authorList>
            <consortium name="DOE Joint Genome Institute"/>
            <person name="Riley R."/>
            <person name="Haridas S."/>
            <person name="Wolfe K.H."/>
            <person name="Lopes M.R."/>
            <person name="Hittinger C.T."/>
            <person name="Goker M."/>
            <person name="Salamov A."/>
            <person name="Wisecaver J."/>
            <person name="Long T.M."/>
            <person name="Aerts A.L."/>
            <person name="Barry K."/>
            <person name="Choi C."/>
            <person name="Clum A."/>
            <person name="Coughlan A.Y."/>
            <person name="Deshpande S."/>
            <person name="Douglass A.P."/>
            <person name="Hanson S.J."/>
            <person name="Klenk H.-P."/>
            <person name="Labutti K."/>
            <person name="Lapidus A."/>
            <person name="Lindquist E."/>
            <person name="Lipzen A."/>
            <person name="Meier-Kolthoff J.P."/>
            <person name="Ohm R.A."/>
            <person name="Otillar R.P."/>
            <person name="Pangilinan J."/>
            <person name="Peng Y."/>
            <person name="Rokas A."/>
            <person name="Rosa C.A."/>
            <person name="Scheuner C."/>
            <person name="Sibirny A.A."/>
            <person name="Slot J.C."/>
            <person name="Stielow J.B."/>
            <person name="Sun H."/>
            <person name="Kurtzman C.P."/>
            <person name="Blackwell M."/>
            <person name="Grigoriev I.V."/>
            <person name="Jeffries T.W."/>
        </authorList>
    </citation>
    <scope>NUCLEOTIDE SEQUENCE [LARGE SCALE GENOMIC DNA]</scope>
    <source>
        <strain evidence="8">NRRL Y-17324</strain>
    </source>
</reference>
<dbReference type="GO" id="GO:0005886">
    <property type="term" value="C:plasma membrane"/>
    <property type="evidence" value="ECO:0007669"/>
    <property type="project" value="InterPro"/>
</dbReference>
<feature type="transmembrane region" description="Helical" evidence="6">
    <location>
        <begin position="168"/>
        <end position="196"/>
    </location>
</feature>
<dbReference type="EMBL" id="KV453909">
    <property type="protein sequence ID" value="ODV81786.1"/>
    <property type="molecule type" value="Genomic_DNA"/>
</dbReference>
<feature type="transmembrane region" description="Helical" evidence="6">
    <location>
        <begin position="202"/>
        <end position="223"/>
    </location>
</feature>
<keyword evidence="2 6" id="KW-0812">Transmembrane</keyword>
<dbReference type="GeneID" id="30982899"/>
<feature type="transmembrane region" description="Helical" evidence="6">
    <location>
        <begin position="5"/>
        <end position="28"/>
    </location>
</feature>
<feature type="transmembrane region" description="Helical" evidence="6">
    <location>
        <begin position="100"/>
        <end position="126"/>
    </location>
</feature>
<gene>
    <name evidence="7" type="ORF">CANTADRAFT_3857</name>
</gene>
<dbReference type="PANTHER" id="PTHR28013:SF3">
    <property type="entry name" value="PROTEIN DCV1-RELATED"/>
    <property type="match status" value="1"/>
</dbReference>
<dbReference type="Pfam" id="PF06687">
    <property type="entry name" value="SUR7"/>
    <property type="match status" value="1"/>
</dbReference>
<accession>A0A1E4SQJ9</accession>
<sequence length="337" mass="37811">MNKELYALAVLNAFCLVVQLLPVISVPITSASSRFYLSQYQSYSFGVFGICDLQTSVCSHAKIGYPPVNSTFYELASEQVPDVGGIALPSNATYAISKLLVVHVIAFGFLALLLLVVLFLISLEYVDELDKSYFFKMVGKPNIKNEPVEEEFLPKDPTPKKKTRDITVYINVMLSFSLLSFICTLLGLLADILLFIPNLSYVGWLQLFPVTVLTLISAMLCFVKRTLYSRRYLELEHKYENDDMRLRKNILERRWSDDASDDGFYVYTNGFYSAHNGEGTVGPAGRANSLHSGWIHHTYRNESAEEISINSLRSEAIELEPLTREDGESPPRPAGGS</sequence>
<evidence type="ECO:0000256" key="1">
    <source>
        <dbReference type="ARBA" id="ARBA00004141"/>
    </source>
</evidence>
<name>A0A1E4SQJ9_9ASCO</name>
<dbReference type="Proteomes" id="UP000094285">
    <property type="component" value="Unassembled WGS sequence"/>
</dbReference>
<dbReference type="PANTHER" id="PTHR28013">
    <property type="entry name" value="PROTEIN DCV1-RELATED"/>
    <property type="match status" value="1"/>
</dbReference>
<keyword evidence="4 6" id="KW-0472">Membrane</keyword>
<evidence type="ECO:0000256" key="6">
    <source>
        <dbReference type="SAM" id="Phobius"/>
    </source>
</evidence>
<dbReference type="GO" id="GO:0032153">
    <property type="term" value="C:cell division site"/>
    <property type="evidence" value="ECO:0007669"/>
    <property type="project" value="TreeGrafter"/>
</dbReference>
<dbReference type="RefSeq" id="XP_020066908.1">
    <property type="nucleotide sequence ID" value="XM_020208762.1"/>
</dbReference>
<evidence type="ECO:0000256" key="2">
    <source>
        <dbReference type="ARBA" id="ARBA00022692"/>
    </source>
</evidence>
<organism evidence="7 8">
    <name type="scientific">Suhomyces tanzawaensis NRRL Y-17324</name>
    <dbReference type="NCBI Taxonomy" id="984487"/>
    <lineage>
        <taxon>Eukaryota</taxon>
        <taxon>Fungi</taxon>
        <taxon>Dikarya</taxon>
        <taxon>Ascomycota</taxon>
        <taxon>Saccharomycotina</taxon>
        <taxon>Pichiomycetes</taxon>
        <taxon>Debaryomycetaceae</taxon>
        <taxon>Suhomyces</taxon>
    </lineage>
</organism>
<dbReference type="OrthoDB" id="2354757at2759"/>
<protein>
    <submittedName>
        <fullName evidence="7">Pali-domain-containing protein</fullName>
    </submittedName>
</protein>
<evidence type="ECO:0000256" key="5">
    <source>
        <dbReference type="SAM" id="MobiDB-lite"/>
    </source>
</evidence>
<keyword evidence="8" id="KW-1185">Reference proteome</keyword>
<keyword evidence="3 6" id="KW-1133">Transmembrane helix</keyword>
<dbReference type="STRING" id="984487.A0A1E4SQJ9"/>
<evidence type="ECO:0000313" key="8">
    <source>
        <dbReference type="Proteomes" id="UP000094285"/>
    </source>
</evidence>